<accession>A0AAD5S160</accession>
<reference evidence="3" key="1">
    <citation type="submission" date="2020-05" db="EMBL/GenBank/DDBJ databases">
        <title>Phylogenomic resolution of chytrid fungi.</title>
        <authorList>
            <person name="Stajich J.E."/>
            <person name="Amses K."/>
            <person name="Simmons R."/>
            <person name="Seto K."/>
            <person name="Myers J."/>
            <person name="Bonds A."/>
            <person name="Quandt C.A."/>
            <person name="Barry K."/>
            <person name="Liu P."/>
            <person name="Grigoriev I."/>
            <person name="Longcore J.E."/>
            <person name="James T.Y."/>
        </authorList>
    </citation>
    <scope>NUCLEOTIDE SEQUENCE</scope>
    <source>
        <strain evidence="3">JEL0318</strain>
    </source>
</reference>
<evidence type="ECO:0000256" key="1">
    <source>
        <dbReference type="SAM" id="Coils"/>
    </source>
</evidence>
<keyword evidence="1" id="KW-0175">Coiled coil</keyword>
<evidence type="ECO:0000313" key="4">
    <source>
        <dbReference type="Proteomes" id="UP001212841"/>
    </source>
</evidence>
<feature type="non-terminal residue" evidence="3">
    <location>
        <position position="1"/>
    </location>
</feature>
<dbReference type="AlphaFoldDB" id="A0AAD5S160"/>
<feature type="coiled-coil region" evidence="1">
    <location>
        <begin position="303"/>
        <end position="435"/>
    </location>
</feature>
<feature type="region of interest" description="Disordered" evidence="2">
    <location>
        <begin position="1"/>
        <end position="46"/>
    </location>
</feature>
<feature type="coiled-coil region" evidence="1">
    <location>
        <begin position="171"/>
        <end position="205"/>
    </location>
</feature>
<protein>
    <submittedName>
        <fullName evidence="3">Uncharacterized protein</fullName>
    </submittedName>
</protein>
<sequence length="497" mass="57407">MADSLPPITAAITEDSLTSLHSNSDTDTDEHDINFHNHPSNTVSSESLHDFHSFSLQNIQKSFDNPKSATFHPRTSSDTSDHELDDKVLFPGWRFGGHSITNDAKKEGFGFPVNEYGIPRRGQQSYLSDTAKDQYEHDVLQKYFKNGMLSTFKGREEMVISEAKVVAHKEIERLHAETHQTEKKLMRLEEELSRARVIHEQATSKLRTIITSITKIVQETQSWEISQNLPGGERARRQHRALSLSTTTPPFTLPDDPVLLLNRDYRALQTDYLQYQTMAAKSASLIPRLEAAVIPVQHELSALQIQRDRLRALEVELVEEEAKEFNEMQVVFKYRAKQAENKAEMAKRHAALAAEAERKKEEEERVKKESMEAKLSVKRKHLKARLKERLKRIRSEREALENHERSLQLKKQQAMSQLQKRVTQIRQDIEQHQLSEDDAVKPDVGSDESLAVSETRGKIYRKTMRNLQRRNVALREQEARKMQILGRLLQEEARRKV</sequence>
<feature type="compositionally biased region" description="Polar residues" evidence="2">
    <location>
        <begin position="15"/>
        <end position="25"/>
    </location>
</feature>
<name>A0AAD5S160_9FUNG</name>
<organism evidence="3 4">
    <name type="scientific">Rhizophlyctis rosea</name>
    <dbReference type="NCBI Taxonomy" id="64517"/>
    <lineage>
        <taxon>Eukaryota</taxon>
        <taxon>Fungi</taxon>
        <taxon>Fungi incertae sedis</taxon>
        <taxon>Chytridiomycota</taxon>
        <taxon>Chytridiomycota incertae sedis</taxon>
        <taxon>Chytridiomycetes</taxon>
        <taxon>Rhizophlyctidales</taxon>
        <taxon>Rhizophlyctidaceae</taxon>
        <taxon>Rhizophlyctis</taxon>
    </lineage>
</organism>
<gene>
    <name evidence="3" type="ORF">HK097_004673</name>
</gene>
<feature type="compositionally biased region" description="Polar residues" evidence="2">
    <location>
        <begin position="37"/>
        <end position="46"/>
    </location>
</feature>
<evidence type="ECO:0000256" key="2">
    <source>
        <dbReference type="SAM" id="MobiDB-lite"/>
    </source>
</evidence>
<evidence type="ECO:0000313" key="3">
    <source>
        <dbReference type="EMBL" id="KAJ3033938.1"/>
    </source>
</evidence>
<proteinExistence type="predicted"/>
<feature type="region of interest" description="Disordered" evidence="2">
    <location>
        <begin position="227"/>
        <end position="249"/>
    </location>
</feature>
<keyword evidence="4" id="KW-1185">Reference proteome</keyword>
<dbReference type="Proteomes" id="UP001212841">
    <property type="component" value="Unassembled WGS sequence"/>
</dbReference>
<comment type="caution">
    <text evidence="3">The sequence shown here is derived from an EMBL/GenBank/DDBJ whole genome shotgun (WGS) entry which is preliminary data.</text>
</comment>
<dbReference type="EMBL" id="JADGJD010002223">
    <property type="protein sequence ID" value="KAJ3033938.1"/>
    <property type="molecule type" value="Genomic_DNA"/>
</dbReference>